<dbReference type="SUPFAM" id="SSF51556">
    <property type="entry name" value="Metallo-dependent hydrolases"/>
    <property type="match status" value="1"/>
</dbReference>
<dbReference type="GO" id="GO:0016812">
    <property type="term" value="F:hydrolase activity, acting on carbon-nitrogen (but not peptide) bonds, in cyclic amides"/>
    <property type="evidence" value="ECO:0007669"/>
    <property type="project" value="TreeGrafter"/>
</dbReference>
<dbReference type="Proteomes" id="UP000460435">
    <property type="component" value="Unassembled WGS sequence"/>
</dbReference>
<evidence type="ECO:0000259" key="1">
    <source>
        <dbReference type="Pfam" id="PF07969"/>
    </source>
</evidence>
<keyword evidence="2" id="KW-0378">Hydrolase</keyword>
<dbReference type="PANTHER" id="PTHR11647">
    <property type="entry name" value="HYDRANTOINASE/DIHYDROPYRIMIDINASE FAMILY MEMBER"/>
    <property type="match status" value="1"/>
</dbReference>
<keyword evidence="3" id="KW-1185">Reference proteome</keyword>
<name>A0A7K3M713_9ACTN</name>
<dbReference type="Gene3D" id="2.30.40.10">
    <property type="entry name" value="Urease, subunit C, domain 1"/>
    <property type="match status" value="1"/>
</dbReference>
<evidence type="ECO:0000313" key="3">
    <source>
        <dbReference type="Proteomes" id="UP000460435"/>
    </source>
</evidence>
<sequence length="543" mass="57588">MGHHLVGPTVWEARVTDLLIHGGLIIDGTGNDPAAGDVLIEDGRITTILQPQTPPHHQAATVIDASGLVVAPGFIDIHTHSDVSVLLDGRAQSKIHQGVTTEVTGNCGFSPFPLTPSHLHDHLALLAGIGDDPVQPTWTDLDGYADAVEHAGIALNIAPLVGHGQLRIATAGLAEHAGTETIGAMRALLSELLEQGAFGLSTGLTYVPSRYADSAELEALCTTLAGYGRLYATHSRADGFAGAAEASTLGRRTGARIQFSHLAINQPGLWGQAESLLKIFDDGRRGGADIACDVYPYDASASALTQYLPPWVQEGGVDTMRARLADPGILARAESELAAGWGAGGRIPWHWDRVVLSRTDGVLDAPEGATVQDAAAAAGVSPARYTLELCREGGNRVQVVLFYRVEHDMRTFLRHPHTLIGSDGSALPYQQHGRRPHPRAYGAHARVLGRYTRELGDLELTTAVHKMTGAVAERLGLTDRGVLRADAVADLVVFDPETVIDHATYLEPCQPPSGIRDVVVNGELVLAGGIQTAARPGRVLRSR</sequence>
<dbReference type="EMBL" id="WLZY01000006">
    <property type="protein sequence ID" value="NDL58837.1"/>
    <property type="molecule type" value="Genomic_DNA"/>
</dbReference>
<feature type="domain" description="Amidohydrolase 3" evidence="1">
    <location>
        <begin position="62"/>
        <end position="525"/>
    </location>
</feature>
<dbReference type="InterPro" id="IPR023100">
    <property type="entry name" value="D-aminoacylase_insert_dom_sf"/>
</dbReference>
<dbReference type="InterPro" id="IPR011059">
    <property type="entry name" value="Metal-dep_hydrolase_composite"/>
</dbReference>
<organism evidence="2 3">
    <name type="scientific">Phytoactinopolyspora mesophila</name>
    <dbReference type="NCBI Taxonomy" id="2650750"/>
    <lineage>
        <taxon>Bacteria</taxon>
        <taxon>Bacillati</taxon>
        <taxon>Actinomycetota</taxon>
        <taxon>Actinomycetes</taxon>
        <taxon>Jiangellales</taxon>
        <taxon>Jiangellaceae</taxon>
        <taxon>Phytoactinopolyspora</taxon>
    </lineage>
</organism>
<dbReference type="CDD" id="cd01297">
    <property type="entry name" value="D-aminoacylase"/>
    <property type="match status" value="1"/>
</dbReference>
<dbReference type="Gene3D" id="3.20.20.140">
    <property type="entry name" value="Metal-dependent hydrolases"/>
    <property type="match status" value="1"/>
</dbReference>
<proteinExistence type="predicted"/>
<dbReference type="InterPro" id="IPR050378">
    <property type="entry name" value="Metallo-dep_Hydrolases_sf"/>
</dbReference>
<dbReference type="SUPFAM" id="SSF51338">
    <property type="entry name" value="Composite domain of metallo-dependent hydrolases"/>
    <property type="match status" value="1"/>
</dbReference>
<dbReference type="Pfam" id="PF07969">
    <property type="entry name" value="Amidohydro_3"/>
    <property type="match status" value="1"/>
</dbReference>
<dbReference type="GO" id="GO:0016811">
    <property type="term" value="F:hydrolase activity, acting on carbon-nitrogen (but not peptide) bonds, in linear amides"/>
    <property type="evidence" value="ECO:0007669"/>
    <property type="project" value="InterPro"/>
</dbReference>
<protein>
    <submittedName>
        <fullName evidence="2">Amidohydrolase family protein</fullName>
    </submittedName>
</protein>
<dbReference type="AlphaFoldDB" id="A0A7K3M713"/>
<dbReference type="Gene3D" id="3.30.1490.130">
    <property type="entry name" value="D-aminoacylase. Domain 3"/>
    <property type="match status" value="1"/>
</dbReference>
<dbReference type="InterPro" id="IPR013108">
    <property type="entry name" value="Amidohydro_3"/>
</dbReference>
<reference evidence="2 3" key="1">
    <citation type="submission" date="2019-11" db="EMBL/GenBank/DDBJ databases">
        <authorList>
            <person name="Li X.-J."/>
            <person name="Feng X.-M."/>
        </authorList>
    </citation>
    <scope>NUCLEOTIDE SEQUENCE [LARGE SCALE GENOMIC DNA]</scope>
    <source>
        <strain evidence="2 3">XMNu-373</strain>
    </source>
</reference>
<evidence type="ECO:0000313" key="2">
    <source>
        <dbReference type="EMBL" id="NDL58837.1"/>
    </source>
</evidence>
<gene>
    <name evidence="2" type="ORF">F7O44_17335</name>
</gene>
<comment type="caution">
    <text evidence="2">The sequence shown here is derived from an EMBL/GenBank/DDBJ whole genome shotgun (WGS) entry which is preliminary data.</text>
</comment>
<dbReference type="GO" id="GO:0005829">
    <property type="term" value="C:cytosol"/>
    <property type="evidence" value="ECO:0007669"/>
    <property type="project" value="TreeGrafter"/>
</dbReference>
<dbReference type="InterPro" id="IPR032466">
    <property type="entry name" value="Metal_Hydrolase"/>
</dbReference>
<dbReference type="PANTHER" id="PTHR11647:SF1">
    <property type="entry name" value="COLLAPSIN RESPONSE MEDIATOR PROTEIN"/>
    <property type="match status" value="1"/>
</dbReference>
<accession>A0A7K3M713</accession>